<organism evidence="16">
    <name type="scientific">candidate division WOR-3 bacterium</name>
    <dbReference type="NCBI Taxonomy" id="2052148"/>
    <lineage>
        <taxon>Bacteria</taxon>
        <taxon>Bacteria division WOR-3</taxon>
    </lineage>
</organism>
<evidence type="ECO:0000256" key="2">
    <source>
        <dbReference type="ARBA" id="ARBA00022679"/>
    </source>
</evidence>
<accession>A0A7V3ZXD6</accession>
<dbReference type="GO" id="GO:0006351">
    <property type="term" value="P:DNA-templated transcription"/>
    <property type="evidence" value="ECO:0007669"/>
    <property type="project" value="UniProtKB-UniRule"/>
</dbReference>
<dbReference type="Pfam" id="PF04561">
    <property type="entry name" value="RNA_pol_Rpb2_2"/>
    <property type="match status" value="1"/>
</dbReference>
<dbReference type="Gene3D" id="3.90.1800.10">
    <property type="entry name" value="RNA polymerase alpha subunit dimerisation domain"/>
    <property type="match status" value="1"/>
</dbReference>
<dbReference type="InterPro" id="IPR014724">
    <property type="entry name" value="RNA_pol_RPB2_OB-fold"/>
</dbReference>
<dbReference type="InterPro" id="IPR007120">
    <property type="entry name" value="DNA-dir_RNAP_su2_dom"/>
</dbReference>
<evidence type="ECO:0000256" key="4">
    <source>
        <dbReference type="ARBA" id="ARBA00023163"/>
    </source>
</evidence>
<dbReference type="Pfam" id="PF04563">
    <property type="entry name" value="RNA_pol_Rpb2_1"/>
    <property type="match status" value="1"/>
</dbReference>
<comment type="subunit">
    <text evidence="6 8">The RNAP catalytic core consists of 2 alpha, 1 beta, 1 beta' and 1 omega subunit. When a sigma factor is associated with the core the holoenzyme is formed, which can initiate transcription.</text>
</comment>
<dbReference type="InterPro" id="IPR019462">
    <property type="entry name" value="DNA-dir_RNA_pol_bsu_external_1"/>
</dbReference>
<dbReference type="InterPro" id="IPR010243">
    <property type="entry name" value="RNA_pol_bsu_bac"/>
</dbReference>
<evidence type="ECO:0000259" key="13">
    <source>
        <dbReference type="Pfam" id="PF04563"/>
    </source>
</evidence>
<dbReference type="Gene3D" id="2.40.270.10">
    <property type="entry name" value="DNA-directed RNA polymerase, subunit 2, domain 6"/>
    <property type="match status" value="3"/>
</dbReference>
<keyword evidence="9" id="KW-0175">Coiled coil</keyword>
<comment type="similarity">
    <text evidence="6 7">Belongs to the RNA polymerase beta chain family.</text>
</comment>
<dbReference type="Gene3D" id="3.90.1110.10">
    <property type="entry name" value="RNA polymerase Rpb2, domain 2"/>
    <property type="match status" value="2"/>
</dbReference>
<dbReference type="AlphaFoldDB" id="A0A7V3ZXD6"/>
<dbReference type="Gene3D" id="2.40.50.100">
    <property type="match status" value="1"/>
</dbReference>
<protein>
    <recommendedName>
        <fullName evidence="6 8">DNA-directed RNA polymerase subunit beta</fullName>
        <shortName evidence="6">RNAP subunit beta</shortName>
        <ecNumber evidence="6 8">2.7.7.6</ecNumber>
    </recommendedName>
    <alternativeName>
        <fullName evidence="6">RNA polymerase subunit beta</fullName>
    </alternativeName>
    <alternativeName>
        <fullName evidence="6">Transcriptase subunit beta</fullName>
    </alternativeName>
</protein>
<comment type="function">
    <text evidence="6 8">DNA-dependent RNA polymerase catalyzes the transcription of DNA into RNA using the four ribonucleoside triphosphates as substrates.</text>
</comment>
<dbReference type="PANTHER" id="PTHR20856">
    <property type="entry name" value="DNA-DIRECTED RNA POLYMERASE I SUBUNIT 2"/>
    <property type="match status" value="1"/>
</dbReference>
<evidence type="ECO:0000259" key="10">
    <source>
        <dbReference type="Pfam" id="PF00562"/>
    </source>
</evidence>
<dbReference type="InterPro" id="IPR042107">
    <property type="entry name" value="DNA-dir_RNA_pol_bsu_ext_1_sf"/>
</dbReference>
<dbReference type="GO" id="GO:0032549">
    <property type="term" value="F:ribonucleoside binding"/>
    <property type="evidence" value="ECO:0007669"/>
    <property type="project" value="InterPro"/>
</dbReference>
<keyword evidence="4 6" id="KW-0804">Transcription</keyword>
<dbReference type="EC" id="2.7.7.6" evidence="6 8"/>
<dbReference type="Pfam" id="PF04560">
    <property type="entry name" value="RNA_pol_Rpb2_7"/>
    <property type="match status" value="1"/>
</dbReference>
<dbReference type="PROSITE" id="PS01166">
    <property type="entry name" value="RNA_POL_BETA"/>
    <property type="match status" value="1"/>
</dbReference>
<evidence type="ECO:0000259" key="12">
    <source>
        <dbReference type="Pfam" id="PF04561"/>
    </source>
</evidence>
<dbReference type="InterPro" id="IPR007642">
    <property type="entry name" value="RNA_pol_Rpb2_2"/>
</dbReference>
<evidence type="ECO:0000256" key="7">
    <source>
        <dbReference type="RuleBase" id="RU000434"/>
    </source>
</evidence>
<dbReference type="InterPro" id="IPR007641">
    <property type="entry name" value="RNA_pol_Rpb2_7"/>
</dbReference>
<evidence type="ECO:0000256" key="5">
    <source>
        <dbReference type="ARBA" id="ARBA00048552"/>
    </source>
</evidence>
<reference evidence="16" key="1">
    <citation type="journal article" date="2020" name="mSystems">
        <title>Genome- and Community-Level Interaction Insights into Carbon Utilization and Element Cycling Functions of Hydrothermarchaeota in Hydrothermal Sediment.</title>
        <authorList>
            <person name="Zhou Z."/>
            <person name="Liu Y."/>
            <person name="Xu W."/>
            <person name="Pan J."/>
            <person name="Luo Z.H."/>
            <person name="Li M."/>
        </authorList>
    </citation>
    <scope>NUCLEOTIDE SEQUENCE [LARGE SCALE GENOMIC DNA]</scope>
    <source>
        <strain evidence="16">SpSt-69</strain>
    </source>
</reference>
<evidence type="ECO:0000256" key="9">
    <source>
        <dbReference type="SAM" id="Coils"/>
    </source>
</evidence>
<dbReference type="InterPro" id="IPR007121">
    <property type="entry name" value="RNA_pol_bsu_CS"/>
</dbReference>
<feature type="domain" description="RNA polymerase beta subunit protrusion" evidence="13">
    <location>
        <begin position="22"/>
        <end position="443"/>
    </location>
</feature>
<gene>
    <name evidence="6 16" type="primary">rpoB</name>
    <name evidence="16" type="ORF">ENU66_03725</name>
</gene>
<evidence type="ECO:0000259" key="14">
    <source>
        <dbReference type="Pfam" id="PF04565"/>
    </source>
</evidence>
<evidence type="ECO:0000256" key="1">
    <source>
        <dbReference type="ARBA" id="ARBA00022478"/>
    </source>
</evidence>
<evidence type="ECO:0000259" key="15">
    <source>
        <dbReference type="Pfam" id="PF10385"/>
    </source>
</evidence>
<proteinExistence type="inferred from homology"/>
<evidence type="ECO:0000256" key="6">
    <source>
        <dbReference type="HAMAP-Rule" id="MF_01321"/>
    </source>
</evidence>
<dbReference type="EMBL" id="DTDJ01000027">
    <property type="protein sequence ID" value="HGL17422.1"/>
    <property type="molecule type" value="Genomic_DNA"/>
</dbReference>
<dbReference type="GO" id="GO:0003677">
    <property type="term" value="F:DNA binding"/>
    <property type="evidence" value="ECO:0007669"/>
    <property type="project" value="UniProtKB-UniRule"/>
</dbReference>
<dbReference type="InterPro" id="IPR037033">
    <property type="entry name" value="DNA-dir_RNAP_su2_hyb_sf"/>
</dbReference>
<sequence length="1273" mass="144846">MSNMDKIIRIGYKPEKYPMPDLLFIQLDSFRKLLSEGVPKEERPLGSLEYIFREFFPVTDKNGIYRLEYVDYSVGTPRLTPEECKEKNLTYSVPLKALFRLSKKNPETKEFEESITQEVYMGEIPYMTSRGTFVINGVERVLVSQIHRAPGVYFEGPEVEGESLPCKALLVPYRGPWVEFIIDGNKNLTVTVSKRRKIPFTRLFRALTGLPFVEIFKMFLKAEKLDVDEITEPERYILAKDIVDTTTGEVLFGALEPLNSTILKELKARNVKKVEVFDVETPEGSVLYTTYRQDRLKKEADAIGNIYRTLKFSQPPSDLEEARTFIKNFFLSEAYFYLGEVGRYKFNLRLYGEQKKTEHVLTIEDIVEVVRKLVELHKGEVEPDDIDDLANRRVRSVGELLYEQLREAFGRKLVRNIAEKILSITDEARIVPKVLIDPKVITSSLINFFMRDTLSQFLDQTNPLSELTHKRRISAFGRGGLTKETAGFEVRDVHPSHYGRLCPIETPEGQNVGLINSLTTYAKVDEYGFIKTPLRVVENGRVTDKIVELSRNEEKDAYVASADVEYDPETGLIKDSKVWVRYKDDYVEVEREKVNYIDVSPRQVISPSASLIPFLEHDDALRALMGCNMQRQAVPLVDPEPPIVGTGMEAKVARDSGTLLIARNSGTVVYVDSKRVLVRVSKRGKKLSKFEDEIEEYNLIKFRRSNQNTLINMRPVVKVGDKIKAGDIIADAAATKNGELALGKNLLVAFLPWYGYNYEDAIVVSENILKEDALTSIHILEFEVEVRETTLGPEEVTNQIPGVMEEDLRNLDNYGIIRVGVEVKPRDILVGKVTPKGEEEELSPEKKLLLAVVGYEQPVKDTSKRVPPGVSGYVVDVVILTKTKNDPLSLKVIKERKEKAYRRAEEEKRLLKTRLRDFIMEVLIDEVLADDLKAKDGTVVLPKGTLVTREILDDLVLNRRVDLTRLNYDSPIIAEEKLERIRNMIQDFHKREREIDEKLSQTLQEIERGDELPPGVNQLIKIYIAQKRRLQVGDKITGRHGNKGVVAKIAPVEDMPFLDDGTPVDLVLSPLGVPSRMNVGQILETILGWAGKKKGVYYACPAFEGMTVEEIQREMEEAGLTYPGKVRLRDGRTGEYFEYPVTVGYMYIIKLIHMVEDKIHARAIGPYSSITQQPVGGKSHFGGQRFGEMEVWALEAHGAAYTLQELLTIKSDDIEGRNKLYKELQLGKRPKEPGLPASFKVLVNHLRGLCLDVELKTAEEKDKHFLKPNFKSE</sequence>
<dbReference type="HAMAP" id="MF_01321">
    <property type="entry name" value="RNApol_bact_RpoB"/>
    <property type="match status" value="1"/>
</dbReference>
<feature type="domain" description="RNA polymerase Rpb2" evidence="11">
    <location>
        <begin position="1182"/>
        <end position="1257"/>
    </location>
</feature>
<dbReference type="Pfam" id="PF10385">
    <property type="entry name" value="RNA_pol_Rpb2_45"/>
    <property type="match status" value="1"/>
</dbReference>
<dbReference type="SUPFAM" id="SSF64484">
    <property type="entry name" value="beta and beta-prime subunits of DNA dependent RNA-polymerase"/>
    <property type="match status" value="1"/>
</dbReference>
<dbReference type="Pfam" id="PF00562">
    <property type="entry name" value="RNA_pol_Rpb2_6"/>
    <property type="match status" value="1"/>
</dbReference>
<dbReference type="InterPro" id="IPR037034">
    <property type="entry name" value="RNA_pol_Rpb2_2_sf"/>
</dbReference>
<dbReference type="CDD" id="cd00653">
    <property type="entry name" value="RNA_pol_B_RPB2"/>
    <property type="match status" value="1"/>
</dbReference>
<dbReference type="NCBIfam" id="TIGR02013">
    <property type="entry name" value="rpoB"/>
    <property type="match status" value="1"/>
</dbReference>
<dbReference type="InterPro" id="IPR015712">
    <property type="entry name" value="DNA-dir_RNA_pol_su2"/>
</dbReference>
<keyword evidence="1 6" id="KW-0240">DNA-directed RNA polymerase</keyword>
<keyword evidence="2 6" id="KW-0808">Transferase</keyword>
<comment type="caution">
    <text evidence="16">The sequence shown here is derived from an EMBL/GenBank/DDBJ whole genome shotgun (WGS) entry which is preliminary data.</text>
</comment>
<evidence type="ECO:0000256" key="3">
    <source>
        <dbReference type="ARBA" id="ARBA00022695"/>
    </source>
</evidence>
<dbReference type="Pfam" id="PF04565">
    <property type="entry name" value="RNA_pol_Rpb2_3"/>
    <property type="match status" value="1"/>
</dbReference>
<evidence type="ECO:0000313" key="16">
    <source>
        <dbReference type="EMBL" id="HGL17422.1"/>
    </source>
</evidence>
<feature type="domain" description="RNA polymerase Rpb2" evidence="12">
    <location>
        <begin position="297"/>
        <end position="395"/>
    </location>
</feature>
<dbReference type="Gene3D" id="2.40.50.150">
    <property type="match status" value="1"/>
</dbReference>
<dbReference type="GO" id="GO:0003899">
    <property type="term" value="F:DNA-directed RNA polymerase activity"/>
    <property type="evidence" value="ECO:0007669"/>
    <property type="project" value="UniProtKB-UniRule"/>
</dbReference>
<dbReference type="Gene3D" id="3.90.1100.10">
    <property type="match status" value="2"/>
</dbReference>
<feature type="domain" description="DNA-directed RNA polymerase subunit 2 hybrid-binding" evidence="10">
    <location>
        <begin position="661"/>
        <end position="1180"/>
    </location>
</feature>
<dbReference type="Gene3D" id="2.30.150.10">
    <property type="entry name" value="DNA-directed RNA polymerase, beta subunit, external 1 domain"/>
    <property type="match status" value="1"/>
</dbReference>
<dbReference type="InterPro" id="IPR007644">
    <property type="entry name" value="RNA_pol_bsu_protrusion"/>
</dbReference>
<evidence type="ECO:0000259" key="11">
    <source>
        <dbReference type="Pfam" id="PF04560"/>
    </source>
</evidence>
<name>A0A7V3ZXD6_UNCW3</name>
<feature type="domain" description="RNA polymerase Rpb2" evidence="14">
    <location>
        <begin position="456"/>
        <end position="524"/>
    </location>
</feature>
<dbReference type="NCBIfam" id="NF001616">
    <property type="entry name" value="PRK00405.1"/>
    <property type="match status" value="1"/>
</dbReference>
<keyword evidence="3 6" id="KW-0548">Nucleotidyltransferase</keyword>
<comment type="catalytic activity">
    <reaction evidence="5 6 8">
        <text>RNA(n) + a ribonucleoside 5'-triphosphate = RNA(n+1) + diphosphate</text>
        <dbReference type="Rhea" id="RHEA:21248"/>
        <dbReference type="Rhea" id="RHEA-COMP:14527"/>
        <dbReference type="Rhea" id="RHEA-COMP:17342"/>
        <dbReference type="ChEBI" id="CHEBI:33019"/>
        <dbReference type="ChEBI" id="CHEBI:61557"/>
        <dbReference type="ChEBI" id="CHEBI:140395"/>
        <dbReference type="EC" id="2.7.7.6"/>
    </reaction>
</comment>
<dbReference type="GO" id="GO:0000428">
    <property type="term" value="C:DNA-directed RNA polymerase complex"/>
    <property type="evidence" value="ECO:0007669"/>
    <property type="project" value="UniProtKB-KW"/>
</dbReference>
<evidence type="ECO:0000256" key="8">
    <source>
        <dbReference type="RuleBase" id="RU363031"/>
    </source>
</evidence>
<feature type="coiled-coil region" evidence="9">
    <location>
        <begin position="890"/>
        <end position="921"/>
    </location>
</feature>
<feature type="domain" description="DNA-directed RNA polymerase beta subunit external 1" evidence="15">
    <location>
        <begin position="535"/>
        <end position="600"/>
    </location>
</feature>
<dbReference type="InterPro" id="IPR007645">
    <property type="entry name" value="RNA_pol_Rpb2_3"/>
</dbReference>